<name>A0A8J3YNS8_9ACTN</name>
<feature type="domain" description="Carrier" evidence="1">
    <location>
        <begin position="11"/>
        <end position="78"/>
    </location>
</feature>
<evidence type="ECO:0000313" key="2">
    <source>
        <dbReference type="EMBL" id="GIJ47822.1"/>
    </source>
</evidence>
<dbReference type="InterPro" id="IPR036736">
    <property type="entry name" value="ACP-like_sf"/>
</dbReference>
<comment type="caution">
    <text evidence="2">The sequence shown here is derived from an EMBL/GenBank/DDBJ whole genome shotgun (WGS) entry which is preliminary data.</text>
</comment>
<dbReference type="InterPro" id="IPR009081">
    <property type="entry name" value="PP-bd_ACP"/>
</dbReference>
<dbReference type="AlphaFoldDB" id="A0A8J3YNS8"/>
<accession>A0A8J3YNS8</accession>
<evidence type="ECO:0000259" key="1">
    <source>
        <dbReference type="Pfam" id="PF00550"/>
    </source>
</evidence>
<evidence type="ECO:0000313" key="3">
    <source>
        <dbReference type="Proteomes" id="UP000619260"/>
    </source>
</evidence>
<sequence length="96" mass="10105">MGADQASVLAEITGMLRAVLGAAAVGEDITTDTTFGHDLEMESIDVVALAGRLQARYGDTVNLAQFLAGLDLESVRDLKVGQLVEFIADARREVAA</sequence>
<protein>
    <recommendedName>
        <fullName evidence="1">Carrier domain-containing protein</fullName>
    </recommendedName>
</protein>
<keyword evidence="3" id="KW-1185">Reference proteome</keyword>
<dbReference type="Gene3D" id="1.10.1200.10">
    <property type="entry name" value="ACP-like"/>
    <property type="match status" value="1"/>
</dbReference>
<dbReference type="EMBL" id="BOPF01000018">
    <property type="protein sequence ID" value="GIJ47822.1"/>
    <property type="molecule type" value="Genomic_DNA"/>
</dbReference>
<organism evidence="2 3">
    <name type="scientific">Virgisporangium aliadipatigenens</name>
    <dbReference type="NCBI Taxonomy" id="741659"/>
    <lineage>
        <taxon>Bacteria</taxon>
        <taxon>Bacillati</taxon>
        <taxon>Actinomycetota</taxon>
        <taxon>Actinomycetes</taxon>
        <taxon>Micromonosporales</taxon>
        <taxon>Micromonosporaceae</taxon>
        <taxon>Virgisporangium</taxon>
    </lineage>
</organism>
<proteinExistence type="predicted"/>
<reference evidence="2" key="1">
    <citation type="submission" date="2021-01" db="EMBL/GenBank/DDBJ databases">
        <title>Whole genome shotgun sequence of Virgisporangium aliadipatigenens NBRC 105644.</title>
        <authorList>
            <person name="Komaki H."/>
            <person name="Tamura T."/>
        </authorList>
    </citation>
    <scope>NUCLEOTIDE SEQUENCE</scope>
    <source>
        <strain evidence="2">NBRC 105644</strain>
    </source>
</reference>
<dbReference type="Proteomes" id="UP000619260">
    <property type="component" value="Unassembled WGS sequence"/>
</dbReference>
<gene>
    <name evidence="2" type="ORF">Val02_47080</name>
</gene>
<dbReference type="SUPFAM" id="SSF47336">
    <property type="entry name" value="ACP-like"/>
    <property type="match status" value="1"/>
</dbReference>
<dbReference type="Pfam" id="PF00550">
    <property type="entry name" value="PP-binding"/>
    <property type="match status" value="1"/>
</dbReference>